<keyword evidence="2" id="KW-1185">Reference proteome</keyword>
<dbReference type="InterPro" id="IPR011051">
    <property type="entry name" value="RmlC_Cupin_sf"/>
</dbReference>
<organism evidence="1 2">
    <name type="scientific">Acinetobacter modestus</name>
    <dbReference type="NCBI Taxonomy" id="1776740"/>
    <lineage>
        <taxon>Bacteria</taxon>
        <taxon>Pseudomonadati</taxon>
        <taxon>Pseudomonadota</taxon>
        <taxon>Gammaproteobacteria</taxon>
        <taxon>Moraxellales</taxon>
        <taxon>Moraxellaceae</taxon>
        <taxon>Acinetobacter</taxon>
    </lineage>
</organism>
<dbReference type="PANTHER" id="PTHR37943">
    <property type="entry name" value="PROTEIN VES"/>
    <property type="match status" value="1"/>
</dbReference>
<evidence type="ECO:0000313" key="2">
    <source>
        <dbReference type="Proteomes" id="UP000013190"/>
    </source>
</evidence>
<protein>
    <recommendedName>
        <fullName evidence="3">HutD family protein</fullName>
    </recommendedName>
</protein>
<reference evidence="1 2" key="2">
    <citation type="journal article" date="2016" name="Int. J. Syst. Evol. Microbiol.">
        <title>Taxonomy of haemolytic and/or proteolytic strains of the genus Acinetobacter with the proposal of Acinetobacter courvalinii sp. nov. (genomic species 14 sensu Bouvet &amp; Jeanjean), Acinetobacter dispersus sp. nov. (genomic species 17), Acinetobacter modestus sp. nov., Acinetobacter proteolyticus sp. nov. and Acinetobacter vivianii sp. nov.</title>
        <authorList>
            <person name="Nemec A."/>
            <person name="Radolfova-Krizova L."/>
            <person name="Maixnerova M."/>
            <person name="Vrestiakova E."/>
            <person name="Jezek P."/>
            <person name="Sedo O."/>
        </authorList>
    </citation>
    <scope>NUCLEOTIDE SEQUENCE [LARGE SCALE GENOMIC DNA]</scope>
    <source>
        <strain evidence="1 2">NIPH 236</strain>
    </source>
</reference>
<dbReference type="Proteomes" id="UP000013190">
    <property type="component" value="Unassembled WGS sequence"/>
</dbReference>
<name>A0ABN0JN22_9GAMM</name>
<comment type="caution">
    <text evidence="1">The sequence shown here is derived from an EMBL/GenBank/DDBJ whole genome shotgun (WGS) entry which is preliminary data.</text>
</comment>
<evidence type="ECO:0000313" key="1">
    <source>
        <dbReference type="EMBL" id="ENU26710.1"/>
    </source>
</evidence>
<gene>
    <name evidence="1" type="ORF">F992_02259</name>
</gene>
<sequence>MIELLKAVNYKRMQWKNGAGYTVELARSEGDSLELFDWRISMADVKTSGDFSKFNGMQRILTVLDGQGIVLNIDNHFRRLRTLQSVQFNGDSNTSCELIDGSIRDFNLIYDPQKYHARYQWVVDSTNSEIFSSADFIFIFNQSLELLKVEIAQQIFYLDYQDSLKIDNEKLLKNIVLGQQILKKICLIELIKI</sequence>
<dbReference type="EMBL" id="APOJ01000025">
    <property type="protein sequence ID" value="ENU26710.1"/>
    <property type="molecule type" value="Genomic_DNA"/>
</dbReference>
<dbReference type="RefSeq" id="WP_004662695.1">
    <property type="nucleotide sequence ID" value="NZ_BMDV01000001.1"/>
</dbReference>
<dbReference type="InterPro" id="IPR014710">
    <property type="entry name" value="RmlC-like_jellyroll"/>
</dbReference>
<reference evidence="2" key="1">
    <citation type="submission" date="2013-02" db="EMBL/GenBank/DDBJ databases">
        <title>The Genome Sequence of Acinetobacter sp. NIPH 236.</title>
        <authorList>
            <consortium name="The Broad Institute Genome Sequencing Platform"/>
            <consortium name="The Broad Institute Genome Sequencing Center for Infectious Disease"/>
            <person name="Cerqueira G."/>
            <person name="Feldgarden M."/>
            <person name="Courvalin P."/>
            <person name="Perichon B."/>
            <person name="Grillot-Courvalin C."/>
            <person name="Clermont D."/>
            <person name="Rocha E."/>
            <person name="Yoon E.-J."/>
            <person name="Nemec A."/>
            <person name="Walker B."/>
            <person name="Young S.K."/>
            <person name="Zeng Q."/>
            <person name="Gargeya S."/>
            <person name="Fitzgerald M."/>
            <person name="Haas B."/>
            <person name="Abouelleil A."/>
            <person name="Alvarado L."/>
            <person name="Arachchi H.M."/>
            <person name="Berlin A.M."/>
            <person name="Chapman S.B."/>
            <person name="Dewar J."/>
            <person name="Goldberg J."/>
            <person name="Griggs A."/>
            <person name="Gujja S."/>
            <person name="Hansen M."/>
            <person name="Howarth C."/>
            <person name="Imamovic A."/>
            <person name="Larimer J."/>
            <person name="McCowan C."/>
            <person name="Murphy C."/>
            <person name="Neiman D."/>
            <person name="Pearson M."/>
            <person name="Priest M."/>
            <person name="Roberts A."/>
            <person name="Saif S."/>
            <person name="Shea T."/>
            <person name="Sisk P."/>
            <person name="Sykes S."/>
            <person name="Wortman J."/>
            <person name="Nusbaum C."/>
            <person name="Birren B."/>
        </authorList>
    </citation>
    <scope>NUCLEOTIDE SEQUENCE [LARGE SCALE GENOMIC DNA]</scope>
    <source>
        <strain evidence="2">NIPH 236</strain>
    </source>
</reference>
<dbReference type="SUPFAM" id="SSF51182">
    <property type="entry name" value="RmlC-like cupins"/>
    <property type="match status" value="1"/>
</dbReference>
<dbReference type="CDD" id="cd20293">
    <property type="entry name" value="cupin_HutD_N"/>
    <property type="match status" value="1"/>
</dbReference>
<dbReference type="GeneID" id="92835638"/>
<accession>A0ABN0JN22</accession>
<evidence type="ECO:0008006" key="3">
    <source>
        <dbReference type="Google" id="ProtNLM"/>
    </source>
</evidence>
<dbReference type="InterPro" id="IPR010282">
    <property type="entry name" value="Uncharacterised_HutD/Ves"/>
</dbReference>
<dbReference type="Gene3D" id="2.60.120.10">
    <property type="entry name" value="Jelly Rolls"/>
    <property type="match status" value="1"/>
</dbReference>
<dbReference type="PANTHER" id="PTHR37943:SF1">
    <property type="entry name" value="PROTEIN VES"/>
    <property type="match status" value="1"/>
</dbReference>
<proteinExistence type="predicted"/>
<dbReference type="Pfam" id="PF05962">
    <property type="entry name" value="HutD"/>
    <property type="match status" value="1"/>
</dbReference>